<dbReference type="InterPro" id="IPR045328">
    <property type="entry name" value="Kre9/Knh1"/>
</dbReference>
<accession>A0A1L9RA75</accession>
<evidence type="ECO:0000259" key="4">
    <source>
        <dbReference type="Pfam" id="PF10342"/>
    </source>
</evidence>
<feature type="domain" description="Yeast cell wall synthesis Kre9/Knh1 C-terminal" evidence="3">
    <location>
        <begin position="170"/>
        <end position="248"/>
    </location>
</feature>
<evidence type="ECO:0000313" key="6">
    <source>
        <dbReference type="Proteomes" id="UP000184383"/>
    </source>
</evidence>
<dbReference type="GO" id="GO:0006078">
    <property type="term" value="P:(1-&gt;6)-beta-D-glucan biosynthetic process"/>
    <property type="evidence" value="ECO:0007669"/>
    <property type="project" value="InterPro"/>
</dbReference>
<dbReference type="GO" id="GO:0005576">
    <property type="term" value="C:extracellular region"/>
    <property type="evidence" value="ECO:0007669"/>
    <property type="project" value="TreeGrafter"/>
</dbReference>
<dbReference type="STRING" id="1073089.A0A1L9RA75"/>
<dbReference type="PANTHER" id="PTHR28154">
    <property type="entry name" value="CELL WALL SYNTHESIS PROTEIN KNH1-RELATED"/>
    <property type="match status" value="1"/>
</dbReference>
<evidence type="ECO:0000256" key="1">
    <source>
        <dbReference type="ARBA" id="ARBA00022729"/>
    </source>
</evidence>
<evidence type="ECO:0000256" key="2">
    <source>
        <dbReference type="SAM" id="SignalP"/>
    </source>
</evidence>
<dbReference type="InterPro" id="IPR008659">
    <property type="entry name" value="Kre9/Knh1_C"/>
</dbReference>
<organism evidence="5 6">
    <name type="scientific">Aspergillus wentii DTO 134E9</name>
    <dbReference type="NCBI Taxonomy" id="1073089"/>
    <lineage>
        <taxon>Eukaryota</taxon>
        <taxon>Fungi</taxon>
        <taxon>Dikarya</taxon>
        <taxon>Ascomycota</taxon>
        <taxon>Pezizomycotina</taxon>
        <taxon>Eurotiomycetes</taxon>
        <taxon>Eurotiomycetidae</taxon>
        <taxon>Eurotiales</taxon>
        <taxon>Aspergillaceae</taxon>
        <taxon>Aspergillus</taxon>
        <taxon>Aspergillus subgen. Cremei</taxon>
    </lineage>
</organism>
<dbReference type="GO" id="GO:0042546">
    <property type="term" value="P:cell wall biogenesis"/>
    <property type="evidence" value="ECO:0007669"/>
    <property type="project" value="InterPro"/>
</dbReference>
<keyword evidence="1 2" id="KW-0732">Signal</keyword>
<keyword evidence="6" id="KW-1185">Reference proteome</keyword>
<protein>
    <submittedName>
        <fullName evidence="5">Uncharacterized protein</fullName>
    </submittedName>
</protein>
<dbReference type="VEuPathDB" id="FungiDB:ASPWEDRAFT_186033"/>
<gene>
    <name evidence="5" type="ORF">ASPWEDRAFT_186033</name>
</gene>
<reference evidence="6" key="1">
    <citation type="journal article" date="2017" name="Genome Biol.">
        <title>Comparative genomics reveals high biological diversity and specific adaptations in the industrially and medically important fungal genus Aspergillus.</title>
        <authorList>
            <person name="de Vries R.P."/>
            <person name="Riley R."/>
            <person name="Wiebenga A."/>
            <person name="Aguilar-Osorio G."/>
            <person name="Amillis S."/>
            <person name="Uchima C.A."/>
            <person name="Anderluh G."/>
            <person name="Asadollahi M."/>
            <person name="Askin M."/>
            <person name="Barry K."/>
            <person name="Battaglia E."/>
            <person name="Bayram O."/>
            <person name="Benocci T."/>
            <person name="Braus-Stromeyer S.A."/>
            <person name="Caldana C."/>
            <person name="Canovas D."/>
            <person name="Cerqueira G.C."/>
            <person name="Chen F."/>
            <person name="Chen W."/>
            <person name="Choi C."/>
            <person name="Clum A."/>
            <person name="Dos Santos R.A."/>
            <person name="Damasio A.R."/>
            <person name="Diallinas G."/>
            <person name="Emri T."/>
            <person name="Fekete E."/>
            <person name="Flipphi M."/>
            <person name="Freyberg S."/>
            <person name="Gallo A."/>
            <person name="Gournas C."/>
            <person name="Habgood R."/>
            <person name="Hainaut M."/>
            <person name="Harispe M.L."/>
            <person name="Henrissat B."/>
            <person name="Hilden K.S."/>
            <person name="Hope R."/>
            <person name="Hossain A."/>
            <person name="Karabika E."/>
            <person name="Karaffa L."/>
            <person name="Karanyi Z."/>
            <person name="Krasevec N."/>
            <person name="Kuo A."/>
            <person name="Kusch H."/>
            <person name="LaButti K."/>
            <person name="Lagendijk E.L."/>
            <person name="Lapidus A."/>
            <person name="Levasseur A."/>
            <person name="Lindquist E."/>
            <person name="Lipzen A."/>
            <person name="Logrieco A.F."/>
            <person name="MacCabe A."/>
            <person name="Maekelae M.R."/>
            <person name="Malavazi I."/>
            <person name="Melin P."/>
            <person name="Meyer V."/>
            <person name="Mielnichuk N."/>
            <person name="Miskei M."/>
            <person name="Molnar A.P."/>
            <person name="Mule G."/>
            <person name="Ngan C.Y."/>
            <person name="Orejas M."/>
            <person name="Orosz E."/>
            <person name="Ouedraogo J.P."/>
            <person name="Overkamp K.M."/>
            <person name="Park H.-S."/>
            <person name="Perrone G."/>
            <person name="Piumi F."/>
            <person name="Punt P.J."/>
            <person name="Ram A.F."/>
            <person name="Ramon A."/>
            <person name="Rauscher S."/>
            <person name="Record E."/>
            <person name="Riano-Pachon D.M."/>
            <person name="Robert V."/>
            <person name="Roehrig J."/>
            <person name="Ruller R."/>
            <person name="Salamov A."/>
            <person name="Salih N.S."/>
            <person name="Samson R.A."/>
            <person name="Sandor E."/>
            <person name="Sanguinetti M."/>
            <person name="Schuetze T."/>
            <person name="Sepcic K."/>
            <person name="Shelest E."/>
            <person name="Sherlock G."/>
            <person name="Sophianopoulou V."/>
            <person name="Squina F.M."/>
            <person name="Sun H."/>
            <person name="Susca A."/>
            <person name="Todd R.B."/>
            <person name="Tsang A."/>
            <person name="Unkles S.E."/>
            <person name="van de Wiele N."/>
            <person name="van Rossen-Uffink D."/>
            <person name="Oliveira J.V."/>
            <person name="Vesth T.C."/>
            <person name="Visser J."/>
            <person name="Yu J.-H."/>
            <person name="Zhou M."/>
            <person name="Andersen M.R."/>
            <person name="Archer D.B."/>
            <person name="Baker S.E."/>
            <person name="Benoit I."/>
            <person name="Brakhage A.A."/>
            <person name="Braus G.H."/>
            <person name="Fischer R."/>
            <person name="Frisvad J.C."/>
            <person name="Goldman G.H."/>
            <person name="Houbraken J."/>
            <person name="Oakley B."/>
            <person name="Pocsi I."/>
            <person name="Scazzocchio C."/>
            <person name="Seiboth B."/>
            <person name="vanKuyk P.A."/>
            <person name="Wortman J."/>
            <person name="Dyer P.S."/>
            <person name="Grigoriev I.V."/>
        </authorList>
    </citation>
    <scope>NUCLEOTIDE SEQUENCE [LARGE SCALE GENOMIC DNA]</scope>
    <source>
        <strain evidence="6">DTO 134E9</strain>
    </source>
</reference>
<dbReference type="AlphaFoldDB" id="A0A1L9RA75"/>
<sequence length="251" mass="26963">MRFLHSLPFVFGLLSQALADVEFTVPTVGSTIKGGGVITAYWKDSGKSPRISELSQYNLYLCAGGDSTDTYEEIATLATEAAFPRGNMVSFRIDSDVGGNETNAYFLKMVASGPEASIINYSSRFTLTGMSGSFSSHLMNGINSVVDSNALPIGEEHEREELRKRQNVGAYTIPYSLQTGPTKYAPMAKQPGSTIPAKSPTPQYPTSHYSIATTYLPEATVQQTLSAAATYSVSSVENTASPAPHPHDKNN</sequence>
<name>A0A1L9RA75_ASPWE</name>
<proteinExistence type="predicted"/>
<dbReference type="GO" id="GO:0031505">
    <property type="term" value="P:fungal-type cell wall organization"/>
    <property type="evidence" value="ECO:0007669"/>
    <property type="project" value="TreeGrafter"/>
</dbReference>
<dbReference type="GeneID" id="63747959"/>
<feature type="chain" id="PRO_5012747378" evidence="2">
    <location>
        <begin position="20"/>
        <end position="251"/>
    </location>
</feature>
<dbReference type="Proteomes" id="UP000184383">
    <property type="component" value="Unassembled WGS sequence"/>
</dbReference>
<dbReference type="RefSeq" id="XP_040685450.1">
    <property type="nucleotide sequence ID" value="XM_040832111.1"/>
</dbReference>
<dbReference type="Pfam" id="PF05390">
    <property type="entry name" value="Kre9_KNH1_C"/>
    <property type="match status" value="1"/>
</dbReference>
<evidence type="ECO:0000313" key="5">
    <source>
        <dbReference type="EMBL" id="OJJ31773.1"/>
    </source>
</evidence>
<dbReference type="InterPro" id="IPR018466">
    <property type="entry name" value="Kre9/Knh1-like_N"/>
</dbReference>
<feature type="domain" description="Yeast cell wall synthesis Kre9/Knh1-like N-terminal" evidence="4">
    <location>
        <begin position="26"/>
        <end position="127"/>
    </location>
</feature>
<evidence type="ECO:0000259" key="3">
    <source>
        <dbReference type="Pfam" id="PF05390"/>
    </source>
</evidence>
<dbReference type="Pfam" id="PF10342">
    <property type="entry name" value="Kre9_KNH"/>
    <property type="match status" value="1"/>
</dbReference>
<dbReference type="EMBL" id="KV878215">
    <property type="protein sequence ID" value="OJJ31773.1"/>
    <property type="molecule type" value="Genomic_DNA"/>
</dbReference>
<dbReference type="OrthoDB" id="2432613at2759"/>
<feature type="signal peptide" evidence="2">
    <location>
        <begin position="1"/>
        <end position="19"/>
    </location>
</feature>
<dbReference type="PANTHER" id="PTHR28154:SF1">
    <property type="entry name" value="CELL WALL SYNTHESIS PROTEIN KNH1-RELATED"/>
    <property type="match status" value="1"/>
</dbReference>